<accession>A0A919N1Y2</accession>
<protein>
    <recommendedName>
        <fullName evidence="2">SPW repeat-containing integral membrane domain-containing protein</fullName>
    </recommendedName>
</protein>
<name>A0A919N1Y2_9ACTN</name>
<feature type="transmembrane region" description="Helical" evidence="1">
    <location>
        <begin position="110"/>
        <end position="128"/>
    </location>
</feature>
<gene>
    <name evidence="3" type="ORF">Asi03nite_01890</name>
</gene>
<comment type="caution">
    <text evidence="3">The sequence shown here is derived from an EMBL/GenBank/DDBJ whole genome shotgun (WGS) entry which is preliminary data.</text>
</comment>
<dbReference type="InterPro" id="IPR005530">
    <property type="entry name" value="SPW"/>
</dbReference>
<feature type="domain" description="SPW repeat-containing integral membrane" evidence="2">
    <location>
        <begin position="29"/>
        <end position="125"/>
    </location>
</feature>
<dbReference type="Pfam" id="PF03779">
    <property type="entry name" value="SPW"/>
    <property type="match status" value="1"/>
</dbReference>
<evidence type="ECO:0000256" key="1">
    <source>
        <dbReference type="SAM" id="Phobius"/>
    </source>
</evidence>
<evidence type="ECO:0000259" key="2">
    <source>
        <dbReference type="Pfam" id="PF03779"/>
    </source>
</evidence>
<dbReference type="EMBL" id="BOMW01000004">
    <property type="protein sequence ID" value="GIF02651.1"/>
    <property type="molecule type" value="Genomic_DNA"/>
</dbReference>
<feature type="transmembrane region" description="Helical" evidence="1">
    <location>
        <begin position="54"/>
        <end position="72"/>
    </location>
</feature>
<dbReference type="AlphaFoldDB" id="A0A919N1Y2"/>
<dbReference type="Proteomes" id="UP000629619">
    <property type="component" value="Unassembled WGS sequence"/>
</dbReference>
<evidence type="ECO:0000313" key="4">
    <source>
        <dbReference type="Proteomes" id="UP000629619"/>
    </source>
</evidence>
<keyword evidence="1" id="KW-0812">Transmembrane</keyword>
<keyword evidence="4" id="KW-1185">Reference proteome</keyword>
<sequence>MHLSPPLRHWHPVRGGRRVIFELTHTPSELTVLLGAWLTASPLLFDHNVATVPYAGWSDVIAGLALVALAYLRAVHPAGTGPVSVVTALVGAWVMASPFVRGYADSTTALWNDLLTGFAVIVLSALSMRSPRGGGSRSTD</sequence>
<proteinExistence type="predicted"/>
<feature type="transmembrane region" description="Helical" evidence="1">
    <location>
        <begin position="84"/>
        <end position="104"/>
    </location>
</feature>
<dbReference type="RefSeq" id="WP_203676257.1">
    <property type="nucleotide sequence ID" value="NZ_BOMW01000004.1"/>
</dbReference>
<keyword evidence="1" id="KW-1133">Transmembrane helix</keyword>
<keyword evidence="1" id="KW-0472">Membrane</keyword>
<organism evidence="3 4">
    <name type="scientific">Actinoplanes siamensis</name>
    <dbReference type="NCBI Taxonomy" id="1223317"/>
    <lineage>
        <taxon>Bacteria</taxon>
        <taxon>Bacillati</taxon>
        <taxon>Actinomycetota</taxon>
        <taxon>Actinomycetes</taxon>
        <taxon>Micromonosporales</taxon>
        <taxon>Micromonosporaceae</taxon>
        <taxon>Actinoplanes</taxon>
    </lineage>
</organism>
<reference evidence="3" key="1">
    <citation type="submission" date="2021-01" db="EMBL/GenBank/DDBJ databases">
        <title>Whole genome shotgun sequence of Actinoplanes siamensis NBRC 109076.</title>
        <authorList>
            <person name="Komaki H."/>
            <person name="Tamura T."/>
        </authorList>
    </citation>
    <scope>NUCLEOTIDE SEQUENCE</scope>
    <source>
        <strain evidence="3">NBRC 109076</strain>
    </source>
</reference>
<evidence type="ECO:0000313" key="3">
    <source>
        <dbReference type="EMBL" id="GIF02651.1"/>
    </source>
</evidence>